<protein>
    <submittedName>
        <fullName evidence="2">Uncharacterized protein</fullName>
    </submittedName>
</protein>
<evidence type="ECO:0000256" key="1">
    <source>
        <dbReference type="SAM" id="Phobius"/>
    </source>
</evidence>
<gene>
    <name evidence="2" type="ORF">METZ01_LOCUS280868</name>
</gene>
<reference evidence="2" key="1">
    <citation type="submission" date="2018-05" db="EMBL/GenBank/DDBJ databases">
        <authorList>
            <person name="Lanie J.A."/>
            <person name="Ng W.-L."/>
            <person name="Kazmierczak K.M."/>
            <person name="Andrzejewski T.M."/>
            <person name="Davidsen T.M."/>
            <person name="Wayne K.J."/>
            <person name="Tettelin H."/>
            <person name="Glass J.I."/>
            <person name="Rusch D."/>
            <person name="Podicherti R."/>
            <person name="Tsui H.-C.T."/>
            <person name="Winkler M.E."/>
        </authorList>
    </citation>
    <scope>NUCLEOTIDE SEQUENCE</scope>
</reference>
<sequence length="198" mass="23064">MNSSTISSSLSNNFNRGNSFSSDIWSSVRKLAVLIVLVMTLTAVSNLSAYADRRNYVWTYQYVTMPKNVTELEFYQTTKVKDKADDWEYRIEVEHGLTDRWDFSIYQIFKQKEGDAFKWDAVQFRTRYRISEEGVLPIDPLLYFEYKRKTDSTAENKNKLEAKLILAKTLSKLNIAVNPLYEIYLNYKQEVGLDAGIS</sequence>
<feature type="transmembrane region" description="Helical" evidence="1">
    <location>
        <begin position="31"/>
        <end position="51"/>
    </location>
</feature>
<proteinExistence type="predicted"/>
<feature type="non-terminal residue" evidence="2">
    <location>
        <position position="198"/>
    </location>
</feature>
<name>A0A382KT91_9ZZZZ</name>
<organism evidence="2">
    <name type="scientific">marine metagenome</name>
    <dbReference type="NCBI Taxonomy" id="408172"/>
    <lineage>
        <taxon>unclassified sequences</taxon>
        <taxon>metagenomes</taxon>
        <taxon>ecological metagenomes</taxon>
    </lineage>
</organism>
<keyword evidence="1" id="KW-1133">Transmembrane helix</keyword>
<keyword evidence="1" id="KW-0472">Membrane</keyword>
<dbReference type="EMBL" id="UINC01082862">
    <property type="protein sequence ID" value="SVC28014.1"/>
    <property type="molecule type" value="Genomic_DNA"/>
</dbReference>
<keyword evidence="1" id="KW-0812">Transmembrane</keyword>
<evidence type="ECO:0000313" key="2">
    <source>
        <dbReference type="EMBL" id="SVC28014.1"/>
    </source>
</evidence>
<accession>A0A382KT91</accession>
<dbReference type="AlphaFoldDB" id="A0A382KT91"/>